<organism evidence="5 6">
    <name type="scientific">Epicoccum nigrum</name>
    <name type="common">Soil fungus</name>
    <name type="synonym">Epicoccum purpurascens</name>
    <dbReference type="NCBI Taxonomy" id="105696"/>
    <lineage>
        <taxon>Eukaryota</taxon>
        <taxon>Fungi</taxon>
        <taxon>Dikarya</taxon>
        <taxon>Ascomycota</taxon>
        <taxon>Pezizomycotina</taxon>
        <taxon>Dothideomycetes</taxon>
        <taxon>Pleosporomycetidae</taxon>
        <taxon>Pleosporales</taxon>
        <taxon>Pleosporineae</taxon>
        <taxon>Didymellaceae</taxon>
        <taxon>Epicoccum</taxon>
    </lineage>
</organism>
<dbReference type="GO" id="GO:0001682">
    <property type="term" value="P:tRNA 5'-leader removal"/>
    <property type="evidence" value="ECO:0007669"/>
    <property type="project" value="InterPro"/>
</dbReference>
<dbReference type="GO" id="GO:0005655">
    <property type="term" value="C:nucleolar ribonuclease P complex"/>
    <property type="evidence" value="ECO:0007669"/>
    <property type="project" value="InterPro"/>
</dbReference>
<evidence type="ECO:0000256" key="2">
    <source>
        <dbReference type="ARBA" id="ARBA00022694"/>
    </source>
</evidence>
<dbReference type="InterPro" id="IPR014612">
    <property type="entry name" value="Pop7/Rpp20"/>
</dbReference>
<feature type="compositionally biased region" description="Polar residues" evidence="4">
    <location>
        <begin position="72"/>
        <end position="82"/>
    </location>
</feature>
<keyword evidence="3" id="KW-0539">Nucleus</keyword>
<evidence type="ECO:0000256" key="3">
    <source>
        <dbReference type="ARBA" id="ARBA00023242"/>
    </source>
</evidence>
<dbReference type="GO" id="GO:0006364">
    <property type="term" value="P:rRNA processing"/>
    <property type="evidence" value="ECO:0007669"/>
    <property type="project" value="TreeGrafter"/>
</dbReference>
<dbReference type="Gene3D" id="3.30.110.20">
    <property type="entry name" value="Alba-like domain"/>
    <property type="match status" value="1"/>
</dbReference>
<accession>A0A1Y2LKT2</accession>
<protein>
    <submittedName>
        <fullName evidence="5">Uncharacterized protein</fullName>
    </submittedName>
</protein>
<evidence type="ECO:0000313" key="6">
    <source>
        <dbReference type="Proteomes" id="UP000193240"/>
    </source>
</evidence>
<dbReference type="GO" id="GO:0003723">
    <property type="term" value="F:RNA binding"/>
    <property type="evidence" value="ECO:0007669"/>
    <property type="project" value="TreeGrafter"/>
</dbReference>
<feature type="compositionally biased region" description="Basic residues" evidence="4">
    <location>
        <begin position="59"/>
        <end position="71"/>
    </location>
</feature>
<comment type="subcellular location">
    <subcellularLocation>
        <location evidence="1">Nucleus</location>
    </subcellularLocation>
</comment>
<dbReference type="InterPro" id="IPR020241">
    <property type="entry name" value="RNase_P/MRP_Pop7_fungi"/>
</dbReference>
<reference evidence="5 6" key="1">
    <citation type="journal article" date="2017" name="Genome Announc.">
        <title>Genome sequence of the saprophytic ascomycete Epicoccum nigrum ICMP 19927 strain isolated from New Zealand.</title>
        <authorList>
            <person name="Fokin M."/>
            <person name="Fleetwood D."/>
            <person name="Weir B.S."/>
            <person name="Villas-Boas S.G."/>
        </authorList>
    </citation>
    <scope>NUCLEOTIDE SEQUENCE [LARGE SCALE GENOMIC DNA]</scope>
    <source>
        <strain evidence="5 6">ICMP 19927</strain>
    </source>
</reference>
<dbReference type="GO" id="GO:0004526">
    <property type="term" value="F:ribonuclease P activity"/>
    <property type="evidence" value="ECO:0007669"/>
    <property type="project" value="TreeGrafter"/>
</dbReference>
<evidence type="ECO:0000256" key="4">
    <source>
        <dbReference type="SAM" id="MobiDB-lite"/>
    </source>
</evidence>
<dbReference type="InterPro" id="IPR036882">
    <property type="entry name" value="Alba-like_dom_sf"/>
</dbReference>
<dbReference type="Proteomes" id="UP000193240">
    <property type="component" value="Unassembled WGS sequence"/>
</dbReference>
<dbReference type="PANTHER" id="PTHR28256:SF1">
    <property type="entry name" value="RIBONUCLEASES P_MRP PROTEIN SUBUNIT POP7"/>
    <property type="match status" value="1"/>
</dbReference>
<dbReference type="STRING" id="105696.A0A1Y2LKT2"/>
<feature type="region of interest" description="Disordered" evidence="4">
    <location>
        <begin position="1"/>
        <end position="110"/>
    </location>
</feature>
<dbReference type="GO" id="GO:0034965">
    <property type="term" value="P:intronic box C/D snoRNA processing"/>
    <property type="evidence" value="ECO:0007669"/>
    <property type="project" value="TreeGrafter"/>
</dbReference>
<proteinExistence type="predicted"/>
<dbReference type="InParanoid" id="A0A1Y2LKT2"/>
<dbReference type="Pfam" id="PF12328">
    <property type="entry name" value="Rpp20"/>
    <property type="match status" value="1"/>
</dbReference>
<evidence type="ECO:0000313" key="5">
    <source>
        <dbReference type="EMBL" id="OSS44526.1"/>
    </source>
</evidence>
<dbReference type="GO" id="GO:0000172">
    <property type="term" value="C:ribonuclease MRP complex"/>
    <property type="evidence" value="ECO:0007669"/>
    <property type="project" value="InterPro"/>
</dbReference>
<dbReference type="OMA" id="STKSPFM"/>
<sequence>MPAQKRTRNGVPKPTTLAQTQPQDISMVVDTPPCGQAQPPAPGKILSTEPKAEADSRSKNPRKKGASKKTSHPQSGSKTANKPTYEPTKNRHTKRPALPPHATFSKRPLLHPSIPTPFASSSSQKVLYITASSPFIPACKRIRALLSQIASREAQSAAALSSQNRRGRGRGSALEVNGRLEPRDVEAGIADAAAAVAGRGKGQGKGSVGSSEMVRLKATGRAIPRALELGLKFQGEADCVVRVETGSVRAVDDVEVREGEGGGGVDGEEEEVPETRIRTLSTVTVCIGLR</sequence>
<dbReference type="GO" id="GO:0000171">
    <property type="term" value="F:ribonuclease MRP activity"/>
    <property type="evidence" value="ECO:0007669"/>
    <property type="project" value="TreeGrafter"/>
</dbReference>
<evidence type="ECO:0000256" key="1">
    <source>
        <dbReference type="ARBA" id="ARBA00004123"/>
    </source>
</evidence>
<dbReference type="AlphaFoldDB" id="A0A1Y2LKT2"/>
<keyword evidence="6" id="KW-1185">Reference proteome</keyword>
<gene>
    <name evidence="5" type="ORF">B5807_10881</name>
</gene>
<name>A0A1Y2LKT2_EPING</name>
<dbReference type="PANTHER" id="PTHR28256">
    <property type="entry name" value="RIBONUCLEASES P/MRP PROTEIN SUBUNIT POP7"/>
    <property type="match status" value="1"/>
</dbReference>
<dbReference type="GO" id="GO:0000294">
    <property type="term" value="P:nuclear-transcribed mRNA catabolic process, RNase MRP-dependent"/>
    <property type="evidence" value="ECO:0007669"/>
    <property type="project" value="TreeGrafter"/>
</dbReference>
<dbReference type="EMBL" id="KZ107857">
    <property type="protein sequence ID" value="OSS44526.1"/>
    <property type="molecule type" value="Genomic_DNA"/>
</dbReference>
<keyword evidence="2" id="KW-0819">tRNA processing</keyword>